<dbReference type="InterPro" id="IPR018000">
    <property type="entry name" value="Neurotransmitter_ion_chnl_CS"/>
</dbReference>
<keyword evidence="6 20" id="KW-0813">Transport</keyword>
<keyword evidence="24" id="KW-1185">Reference proteome</keyword>
<dbReference type="InterPro" id="IPR023332">
    <property type="entry name" value="Proteasome_alpha-type"/>
</dbReference>
<dbReference type="CDD" id="cd03752">
    <property type="entry name" value="proteasome_alpha_type_4"/>
    <property type="match status" value="1"/>
</dbReference>
<keyword evidence="10 19" id="KW-0647">Proteasome</keyword>
<keyword evidence="11" id="KW-0770">Synapse</keyword>
<dbReference type="GO" id="GO:0004888">
    <property type="term" value="F:transmembrane signaling receptor activity"/>
    <property type="evidence" value="ECO:0007669"/>
    <property type="project" value="InterPro"/>
</dbReference>
<dbReference type="GO" id="GO:0045211">
    <property type="term" value="C:postsynaptic membrane"/>
    <property type="evidence" value="ECO:0007669"/>
    <property type="project" value="InterPro"/>
</dbReference>
<dbReference type="SUPFAM" id="SSF56235">
    <property type="entry name" value="N-terminal nucleophile aminohydrolases (Ntn hydrolases)"/>
    <property type="match status" value="1"/>
</dbReference>
<dbReference type="InterPro" id="IPR001353">
    <property type="entry name" value="Proteasome_sua/b"/>
</dbReference>
<keyword evidence="21" id="KW-0175">Coiled coil</keyword>
<evidence type="ECO:0000256" key="6">
    <source>
        <dbReference type="ARBA" id="ARBA00022448"/>
    </source>
</evidence>
<keyword evidence="9" id="KW-0812">Transmembrane</keyword>
<dbReference type="EMBL" id="JAOTOJ010000012">
    <property type="protein sequence ID" value="KAK9393871.1"/>
    <property type="molecule type" value="Genomic_DNA"/>
</dbReference>
<evidence type="ECO:0000256" key="21">
    <source>
        <dbReference type="SAM" id="Coils"/>
    </source>
</evidence>
<evidence type="ECO:0000256" key="9">
    <source>
        <dbReference type="ARBA" id="ARBA00022692"/>
    </source>
</evidence>
<dbReference type="InterPro" id="IPR002394">
    <property type="entry name" value="Nicotinic_acetylcholine_rcpt"/>
</dbReference>
<evidence type="ECO:0000256" key="18">
    <source>
        <dbReference type="ARBA" id="ARBA00034099"/>
    </source>
</evidence>
<evidence type="ECO:0000313" key="23">
    <source>
        <dbReference type="EMBL" id="KAK9393871.1"/>
    </source>
</evidence>
<dbReference type="InterPro" id="IPR006201">
    <property type="entry name" value="Neur_channel"/>
</dbReference>
<dbReference type="InterPro" id="IPR006202">
    <property type="entry name" value="Neur_chan_lig-bd"/>
</dbReference>
<dbReference type="GO" id="GO:0019773">
    <property type="term" value="C:proteasome core complex, alpha-subunit complex"/>
    <property type="evidence" value="ECO:0007669"/>
    <property type="project" value="UniProtKB-UniRule"/>
</dbReference>
<dbReference type="Pfam" id="PF02931">
    <property type="entry name" value="Neur_chan_LBD"/>
    <property type="match status" value="1"/>
</dbReference>
<evidence type="ECO:0000256" key="7">
    <source>
        <dbReference type="ARBA" id="ARBA00022475"/>
    </source>
</evidence>
<dbReference type="PROSITE" id="PS00388">
    <property type="entry name" value="PROTEASOME_ALPHA_1"/>
    <property type="match status" value="1"/>
</dbReference>
<evidence type="ECO:0000256" key="12">
    <source>
        <dbReference type="ARBA" id="ARBA00023065"/>
    </source>
</evidence>
<reference evidence="23 24" key="1">
    <citation type="journal article" date="2024" name="Proc. Natl. Acad. Sci. U.S.A.">
        <title>The genetic regulatory architecture and epigenomic basis for age-related changes in rattlesnake venom.</title>
        <authorList>
            <person name="Hogan M.P."/>
            <person name="Holding M.L."/>
            <person name="Nystrom G.S."/>
            <person name="Colston T.J."/>
            <person name="Bartlett D.A."/>
            <person name="Mason A.J."/>
            <person name="Ellsworth S.A."/>
            <person name="Rautsaw R.M."/>
            <person name="Lawrence K.C."/>
            <person name="Strickland J.L."/>
            <person name="He B."/>
            <person name="Fraser P."/>
            <person name="Margres M.J."/>
            <person name="Gilbert D.M."/>
            <person name="Gibbs H.L."/>
            <person name="Parkinson C.L."/>
            <person name="Rokyta D.R."/>
        </authorList>
    </citation>
    <scope>NUCLEOTIDE SEQUENCE [LARGE SCALE GENOMIC DNA]</scope>
    <source>
        <strain evidence="23">DRR0105</strain>
    </source>
</reference>
<dbReference type="GO" id="GO:0006511">
    <property type="term" value="P:ubiquitin-dependent protein catabolic process"/>
    <property type="evidence" value="ECO:0007669"/>
    <property type="project" value="InterPro"/>
</dbReference>
<evidence type="ECO:0000256" key="10">
    <source>
        <dbReference type="ARBA" id="ARBA00022942"/>
    </source>
</evidence>
<evidence type="ECO:0000256" key="19">
    <source>
        <dbReference type="PROSITE-ProRule" id="PRU00808"/>
    </source>
</evidence>
<evidence type="ECO:0000256" key="1">
    <source>
        <dbReference type="ARBA" id="ARBA00003876"/>
    </source>
</evidence>
<comment type="caution">
    <text evidence="23">The sequence shown here is derived from an EMBL/GenBank/DDBJ whole genome shotgun (WGS) entry which is preliminary data.</text>
</comment>
<organism evidence="23 24">
    <name type="scientific">Crotalus adamanteus</name>
    <name type="common">Eastern diamondback rattlesnake</name>
    <dbReference type="NCBI Taxonomy" id="8729"/>
    <lineage>
        <taxon>Eukaryota</taxon>
        <taxon>Metazoa</taxon>
        <taxon>Chordata</taxon>
        <taxon>Craniata</taxon>
        <taxon>Vertebrata</taxon>
        <taxon>Euteleostomi</taxon>
        <taxon>Lepidosauria</taxon>
        <taxon>Squamata</taxon>
        <taxon>Bifurcata</taxon>
        <taxon>Unidentata</taxon>
        <taxon>Episquamata</taxon>
        <taxon>Toxicofera</taxon>
        <taxon>Serpentes</taxon>
        <taxon>Colubroidea</taxon>
        <taxon>Viperidae</taxon>
        <taxon>Crotalinae</taxon>
        <taxon>Crotalus</taxon>
    </lineage>
</organism>
<keyword evidence="8" id="KW-0963">Cytoplasm</keyword>
<evidence type="ECO:0000256" key="13">
    <source>
        <dbReference type="ARBA" id="ARBA00023136"/>
    </source>
</evidence>
<gene>
    <name evidence="23" type="ORF">NXF25_015534</name>
</gene>
<evidence type="ECO:0000256" key="4">
    <source>
        <dbReference type="ARBA" id="ARBA00011656"/>
    </source>
</evidence>
<keyword evidence="7" id="KW-1003">Cell membrane</keyword>
<keyword evidence="12 20" id="KW-0406">Ion transport</keyword>
<dbReference type="PROSITE" id="PS00236">
    <property type="entry name" value="NEUROTR_ION_CHANNEL"/>
    <property type="match status" value="1"/>
</dbReference>
<dbReference type="PRINTS" id="PR00254">
    <property type="entry name" value="NICOTINICR"/>
</dbReference>
<dbReference type="SUPFAM" id="SSF63712">
    <property type="entry name" value="Nicotinic receptor ligand binding domain-like"/>
    <property type="match status" value="1"/>
</dbReference>
<dbReference type="InterPro" id="IPR029055">
    <property type="entry name" value="Ntn_hydrolases_N"/>
</dbReference>
<keyword evidence="14" id="KW-0675">Receptor</keyword>
<dbReference type="AlphaFoldDB" id="A0AAW1AVL1"/>
<evidence type="ECO:0000256" key="11">
    <source>
        <dbReference type="ARBA" id="ARBA00023018"/>
    </source>
</evidence>
<evidence type="ECO:0000256" key="17">
    <source>
        <dbReference type="ARBA" id="ARBA00023303"/>
    </source>
</evidence>
<dbReference type="NCBIfam" id="NF003075">
    <property type="entry name" value="PRK03996.1"/>
    <property type="match status" value="1"/>
</dbReference>
<proteinExistence type="inferred from homology"/>
<accession>A0AAW1AVL1</accession>
<sequence>MALEATLRNSGSKRSPLGLDICSFAPSRAGAGSLSGSGVRRRGRPFWKAAESGRSIVQPRSTMSRRYDSRTTIFSPEGRLYQVEYAMEAIGHAGTCLGILANDGVLLAAERRNIHKLLDEVFFSEKIYKLNQDMACSVAGITSDANVLTNELRLIAQRYLLQYQEPIPCEQLVTALCDIKQAYTQFGGKRPFGVSLLYIGWDKHYGFQLYQSDPSGNYGGWKATCIGNNSAAAVSMLKQDYKEGDMTLKSALALAIKVLNKTMDVSKLSAEKVEIATLTRENGKTIIRVLKQKEVEVLIKKHEQEEAKAERASEEKRIRGSLHVPRPLSPLGAMAEAPLLLLLLSASHGAAGARSLGTSEPSFIAKSEDRLFKHLFEDYERWVRPVEHLNDTIKVKFGLAISQLVDVDEKNQLMTTNVWLKQEWVDVKLKWDPKDYAGITSIRVPSASLWIPDIVLYDNADGHFEGTSTKAIVKHDGTIVWTPPANFKSSCTIDVTYFPFDLQNCSMKFGSYSVPKEEDTMDTQGSEEPRNTLEAALNSVRYIIRHIVKENEVHEVVEDWQFIAQLLDP</sequence>
<dbReference type="PRINTS" id="PR00252">
    <property type="entry name" value="NRIONCHANNEL"/>
</dbReference>
<feature type="coiled-coil region" evidence="21">
    <location>
        <begin position="292"/>
        <end position="319"/>
    </location>
</feature>
<dbReference type="PROSITE" id="PS00854">
    <property type="entry name" value="PROTEASOME_BETA_1"/>
    <property type="match status" value="1"/>
</dbReference>
<dbReference type="Gene3D" id="2.70.170.10">
    <property type="entry name" value="Neurotransmitter-gated ion-channel ligand-binding domain"/>
    <property type="match status" value="1"/>
</dbReference>
<comment type="function">
    <text evidence="1">Component of the 20S core proteasome complex involved in the proteolytic degradation of most intracellular proteins. This complex plays numerous essential roles within the cell by associating with different regulatory particles. Associated with two 19S regulatory particles, forms the 26S proteasome and thus participates in the ATP-dependent degradation of ubiquitinated proteins. The 26S proteasome plays a key role in the maintenance of protein homeostasis by removing misfolded or damaged proteins that could impair cellular functions, and by removing proteins whose functions are no longer required. Associated with the PA200 or PA28, the 20S proteasome mediates ubiquitin-independent protein degradation. This type of proteolysis is required in several pathways including spermatogenesis (20S-PA200 complex) or generation of a subset of MHC class I-presented antigenic peptides (20S-PA28 complex).</text>
</comment>
<keyword evidence="16" id="KW-1071">Ligand-gated ion channel</keyword>
<dbReference type="Gene3D" id="3.60.20.10">
    <property type="entry name" value="Glutamine Phosphoribosylpyrophosphate, subunit 1, domain 1"/>
    <property type="match status" value="1"/>
</dbReference>
<dbReference type="InterPro" id="IPR050115">
    <property type="entry name" value="Proteasome_alpha"/>
</dbReference>
<dbReference type="GO" id="GO:0005634">
    <property type="term" value="C:nucleus"/>
    <property type="evidence" value="ECO:0007669"/>
    <property type="project" value="UniProtKB-SubCell"/>
</dbReference>
<evidence type="ECO:0000256" key="20">
    <source>
        <dbReference type="RuleBase" id="RU000687"/>
    </source>
</evidence>
<keyword evidence="15" id="KW-0539">Nucleus</keyword>
<evidence type="ECO:0000256" key="3">
    <source>
        <dbReference type="ARBA" id="ARBA00004496"/>
    </source>
</evidence>
<dbReference type="GO" id="GO:0005737">
    <property type="term" value="C:cytoplasm"/>
    <property type="evidence" value="ECO:0007669"/>
    <property type="project" value="UniProtKB-SubCell"/>
</dbReference>
<evidence type="ECO:0000256" key="8">
    <source>
        <dbReference type="ARBA" id="ARBA00022490"/>
    </source>
</evidence>
<evidence type="ECO:0000313" key="24">
    <source>
        <dbReference type="Proteomes" id="UP001474421"/>
    </source>
</evidence>
<evidence type="ECO:0000256" key="5">
    <source>
        <dbReference type="ARBA" id="ARBA00021341"/>
    </source>
</evidence>
<comment type="similarity">
    <text evidence="19">Belongs to the peptidase T1A family.</text>
</comment>
<evidence type="ECO:0000256" key="16">
    <source>
        <dbReference type="ARBA" id="ARBA00023286"/>
    </source>
</evidence>
<evidence type="ECO:0000256" key="15">
    <source>
        <dbReference type="ARBA" id="ARBA00023242"/>
    </source>
</evidence>
<feature type="domain" description="Proteasome alpha-type subunits" evidence="22">
    <location>
        <begin position="67"/>
        <end position="89"/>
    </location>
</feature>
<comment type="subunit">
    <text evidence="4">The 26S proteasome consists of a 20S proteasome core and two 19S regulatory subunits. The 20S proteasome core is a barrel-shaped complex made of 28 subunits that are arranged in four stacked rings. The two outer rings are each formed by seven alpha subunits, and the two inner rings are formed by seven beta subunits. The proteolytic activity is exerted by three beta-subunits PSMB5, PSMB6 and PSMB7.</text>
</comment>
<dbReference type="SMART" id="SM00948">
    <property type="entry name" value="Proteasome_A_N"/>
    <property type="match status" value="1"/>
</dbReference>
<evidence type="ECO:0000256" key="2">
    <source>
        <dbReference type="ARBA" id="ARBA00004123"/>
    </source>
</evidence>
<comment type="subcellular location">
    <subcellularLocation>
        <location evidence="3">Cytoplasm</location>
    </subcellularLocation>
    <subcellularLocation>
        <location evidence="2">Nucleus</location>
    </subcellularLocation>
    <subcellularLocation>
        <location evidence="18">Synaptic cell membrane</location>
        <topology evidence="18">Multi-pass membrane protein</topology>
    </subcellularLocation>
</comment>
<dbReference type="Proteomes" id="UP001474421">
    <property type="component" value="Unassembled WGS sequence"/>
</dbReference>
<protein>
    <recommendedName>
        <fullName evidence="5">Proteasome subunit alpha type-4</fullName>
    </recommendedName>
</protein>
<comment type="similarity">
    <text evidence="20">Belongs to the ligand-gated ion channel (TC 1.A.9) family.</text>
</comment>
<evidence type="ECO:0000259" key="22">
    <source>
        <dbReference type="PROSITE" id="PS00388"/>
    </source>
</evidence>
<dbReference type="GO" id="GO:0022848">
    <property type="term" value="F:acetylcholine-gated monoatomic cation-selective channel activity"/>
    <property type="evidence" value="ECO:0007669"/>
    <property type="project" value="InterPro"/>
</dbReference>
<dbReference type="PROSITE" id="PS51475">
    <property type="entry name" value="PROTEASOME_ALPHA_2"/>
    <property type="match status" value="1"/>
</dbReference>
<dbReference type="Pfam" id="PF10584">
    <property type="entry name" value="Proteasome_A_N"/>
    <property type="match status" value="1"/>
</dbReference>
<keyword evidence="13" id="KW-0472">Membrane</keyword>
<dbReference type="Pfam" id="PF00227">
    <property type="entry name" value="Proteasome"/>
    <property type="match status" value="1"/>
</dbReference>
<dbReference type="FunFam" id="2.70.170.10:FF:000028">
    <property type="entry name" value="AcetylCholine Receptor"/>
    <property type="match status" value="1"/>
</dbReference>
<dbReference type="InterPro" id="IPR016050">
    <property type="entry name" value="Proteasome_bsu_CS"/>
</dbReference>
<name>A0AAW1AVL1_CROAD</name>
<evidence type="ECO:0000256" key="14">
    <source>
        <dbReference type="ARBA" id="ARBA00023170"/>
    </source>
</evidence>
<keyword evidence="17 20" id="KW-0407">Ion channel</keyword>
<dbReference type="PANTHER" id="PTHR11599">
    <property type="entry name" value="PROTEASOME SUBUNIT ALPHA/BETA"/>
    <property type="match status" value="1"/>
</dbReference>
<dbReference type="FunFam" id="3.60.20.10:FF:000022">
    <property type="entry name" value="Proteasome subunit alpha type"/>
    <property type="match status" value="1"/>
</dbReference>
<dbReference type="InterPro" id="IPR036734">
    <property type="entry name" value="Neur_chan_lig-bd_sf"/>
</dbReference>
<dbReference type="InterPro" id="IPR000426">
    <property type="entry name" value="Proteasome_asu_N"/>
</dbReference>